<proteinExistence type="predicted"/>
<feature type="transmembrane region" description="Helical" evidence="1">
    <location>
        <begin position="145"/>
        <end position="165"/>
    </location>
</feature>
<keyword evidence="1" id="KW-1133">Transmembrane helix</keyword>
<dbReference type="RefSeq" id="WP_425463523.1">
    <property type="nucleotide sequence ID" value="NZ_VIXA01000003.1"/>
</dbReference>
<accession>A0A561VP91</accession>
<feature type="chain" id="PRO_5022235101" evidence="2">
    <location>
        <begin position="35"/>
        <end position="174"/>
    </location>
</feature>
<dbReference type="EMBL" id="VIXA01000003">
    <property type="protein sequence ID" value="TWG13382.1"/>
    <property type="molecule type" value="Genomic_DNA"/>
</dbReference>
<evidence type="ECO:0000313" key="3">
    <source>
        <dbReference type="EMBL" id="TWG13382.1"/>
    </source>
</evidence>
<evidence type="ECO:0000256" key="1">
    <source>
        <dbReference type="SAM" id="Phobius"/>
    </source>
</evidence>
<protein>
    <submittedName>
        <fullName evidence="3">Uncharacterized protein</fullName>
    </submittedName>
</protein>
<dbReference type="AlphaFoldDB" id="A0A561VP91"/>
<organism evidence="3 4">
    <name type="scientific">Micromonospora palomenae</name>
    <dbReference type="NCBI Taxonomy" id="1461247"/>
    <lineage>
        <taxon>Bacteria</taxon>
        <taxon>Bacillati</taxon>
        <taxon>Actinomycetota</taxon>
        <taxon>Actinomycetes</taxon>
        <taxon>Micromonosporales</taxon>
        <taxon>Micromonosporaceae</taxon>
        <taxon>Micromonospora</taxon>
    </lineage>
</organism>
<sequence length="174" mass="17554">MRGLSAYHRAFSVVLAMFALVAAFVLVTATPARAGENTFVEVTPNTAQAGTRVSIRASCDNANNQQATVQSDAFGRVVLRPDNGFLTGAVTIPGNKQPGDYPVDLRCANGNTASTTLTVLNMAQPTKGPATGAGGTAGDRGAGSLLLVGGLAVVTVVAGLGMFGGSRRRAGTSS</sequence>
<keyword evidence="1" id="KW-0812">Transmembrane</keyword>
<comment type="caution">
    <text evidence="3">The sequence shown here is derived from an EMBL/GenBank/DDBJ whole genome shotgun (WGS) entry which is preliminary data.</text>
</comment>
<keyword evidence="2" id="KW-0732">Signal</keyword>
<reference evidence="3 4" key="1">
    <citation type="submission" date="2019-06" db="EMBL/GenBank/DDBJ databases">
        <title>Sequencing the genomes of 1000 actinobacteria strains.</title>
        <authorList>
            <person name="Klenk H.-P."/>
        </authorList>
    </citation>
    <scope>NUCLEOTIDE SEQUENCE [LARGE SCALE GENOMIC DNA]</scope>
    <source>
        <strain evidence="3 4">DSM 102131</strain>
    </source>
</reference>
<keyword evidence="1" id="KW-0472">Membrane</keyword>
<evidence type="ECO:0000313" key="4">
    <source>
        <dbReference type="Proteomes" id="UP000319927"/>
    </source>
</evidence>
<feature type="signal peptide" evidence="2">
    <location>
        <begin position="1"/>
        <end position="34"/>
    </location>
</feature>
<gene>
    <name evidence="3" type="ORF">FHX75_13420</name>
</gene>
<keyword evidence="4" id="KW-1185">Reference proteome</keyword>
<evidence type="ECO:0000256" key="2">
    <source>
        <dbReference type="SAM" id="SignalP"/>
    </source>
</evidence>
<dbReference type="Proteomes" id="UP000319927">
    <property type="component" value="Unassembled WGS sequence"/>
</dbReference>
<name>A0A561VP91_9ACTN</name>